<sequence length="50" mass="5469">MPYLDLCLCCADIEPKGLMLGKERPCVLFGLSLIQIPLTFALCSHPGMLC</sequence>
<name>A0A0E9QJA5_ANGAN</name>
<reference evidence="1" key="2">
    <citation type="journal article" date="2015" name="Fish Shellfish Immunol.">
        <title>Early steps in the European eel (Anguilla anguilla)-Vibrio vulnificus interaction in the gills: Role of the RtxA13 toxin.</title>
        <authorList>
            <person name="Callol A."/>
            <person name="Pajuelo D."/>
            <person name="Ebbesson L."/>
            <person name="Teles M."/>
            <person name="MacKenzie S."/>
            <person name="Amaro C."/>
        </authorList>
    </citation>
    <scope>NUCLEOTIDE SEQUENCE</scope>
</reference>
<organism evidence="1">
    <name type="scientific">Anguilla anguilla</name>
    <name type="common">European freshwater eel</name>
    <name type="synonym">Muraena anguilla</name>
    <dbReference type="NCBI Taxonomy" id="7936"/>
    <lineage>
        <taxon>Eukaryota</taxon>
        <taxon>Metazoa</taxon>
        <taxon>Chordata</taxon>
        <taxon>Craniata</taxon>
        <taxon>Vertebrata</taxon>
        <taxon>Euteleostomi</taxon>
        <taxon>Actinopterygii</taxon>
        <taxon>Neopterygii</taxon>
        <taxon>Teleostei</taxon>
        <taxon>Anguilliformes</taxon>
        <taxon>Anguillidae</taxon>
        <taxon>Anguilla</taxon>
    </lineage>
</organism>
<accession>A0A0E9QJA5</accession>
<proteinExistence type="predicted"/>
<protein>
    <submittedName>
        <fullName evidence="1">Uncharacterized protein</fullName>
    </submittedName>
</protein>
<evidence type="ECO:0000313" key="1">
    <source>
        <dbReference type="EMBL" id="JAH16966.1"/>
    </source>
</evidence>
<dbReference type="AlphaFoldDB" id="A0A0E9QJA5"/>
<reference evidence="1" key="1">
    <citation type="submission" date="2014-11" db="EMBL/GenBank/DDBJ databases">
        <authorList>
            <person name="Amaro Gonzalez C."/>
        </authorList>
    </citation>
    <scope>NUCLEOTIDE SEQUENCE</scope>
</reference>
<dbReference type="EMBL" id="GBXM01091611">
    <property type="protein sequence ID" value="JAH16966.1"/>
    <property type="molecule type" value="Transcribed_RNA"/>
</dbReference>